<dbReference type="EMBL" id="JAACXV010000042">
    <property type="protein sequence ID" value="KAF7285851.1"/>
    <property type="molecule type" value="Genomic_DNA"/>
</dbReference>
<sequence length="85" mass="9684">MFGEVRDDEGEFFLFARYLVQFKVKKVVVQVDIKLLLMRKSLDARTPKLIRFESLEVGTTASKTGTDLIGGDGSLKKYYQKDMSS</sequence>
<keyword evidence="2" id="KW-1185">Reference proteome</keyword>
<evidence type="ECO:0000313" key="1">
    <source>
        <dbReference type="EMBL" id="KAF7285851.1"/>
    </source>
</evidence>
<protein>
    <submittedName>
        <fullName evidence="1">Uncharacterized protein</fullName>
    </submittedName>
</protein>
<organism evidence="1 2">
    <name type="scientific">Rhynchophorus ferrugineus</name>
    <name type="common">Red palm weevil</name>
    <name type="synonym">Curculio ferrugineus</name>
    <dbReference type="NCBI Taxonomy" id="354439"/>
    <lineage>
        <taxon>Eukaryota</taxon>
        <taxon>Metazoa</taxon>
        <taxon>Ecdysozoa</taxon>
        <taxon>Arthropoda</taxon>
        <taxon>Hexapoda</taxon>
        <taxon>Insecta</taxon>
        <taxon>Pterygota</taxon>
        <taxon>Neoptera</taxon>
        <taxon>Endopterygota</taxon>
        <taxon>Coleoptera</taxon>
        <taxon>Polyphaga</taxon>
        <taxon>Cucujiformia</taxon>
        <taxon>Curculionidae</taxon>
        <taxon>Dryophthorinae</taxon>
        <taxon>Rhynchophorus</taxon>
    </lineage>
</organism>
<proteinExistence type="predicted"/>
<dbReference type="Proteomes" id="UP000625711">
    <property type="component" value="Unassembled WGS sequence"/>
</dbReference>
<comment type="caution">
    <text evidence="1">The sequence shown here is derived from an EMBL/GenBank/DDBJ whole genome shotgun (WGS) entry which is preliminary data.</text>
</comment>
<accession>A0A834MJW2</accession>
<dbReference type="AlphaFoldDB" id="A0A834MJW2"/>
<reference evidence="1" key="1">
    <citation type="submission" date="2020-08" db="EMBL/GenBank/DDBJ databases">
        <title>Genome sequencing and assembly of the red palm weevil Rhynchophorus ferrugineus.</title>
        <authorList>
            <person name="Dias G.B."/>
            <person name="Bergman C.M."/>
            <person name="Manee M."/>
        </authorList>
    </citation>
    <scope>NUCLEOTIDE SEQUENCE</scope>
    <source>
        <strain evidence="1">AA-2017</strain>
        <tissue evidence="1">Whole larva</tissue>
    </source>
</reference>
<gene>
    <name evidence="1" type="ORF">GWI33_009528</name>
</gene>
<name>A0A834MJW2_RHYFE</name>
<evidence type="ECO:0000313" key="2">
    <source>
        <dbReference type="Proteomes" id="UP000625711"/>
    </source>
</evidence>